<dbReference type="PANTHER" id="PTHR38365">
    <property type="entry name" value="C2 DOMAIN-CONTAINING PROTEIN-RELATED"/>
    <property type="match status" value="1"/>
</dbReference>
<feature type="compositionally biased region" description="Polar residues" evidence="1">
    <location>
        <begin position="12"/>
        <end position="32"/>
    </location>
</feature>
<dbReference type="SUPFAM" id="SSF49562">
    <property type="entry name" value="C2 domain (Calcium/lipid-binding domain, CaLB)"/>
    <property type="match status" value="1"/>
</dbReference>
<comment type="caution">
    <text evidence="2">The sequence shown here is derived from an EMBL/GenBank/DDBJ whole genome shotgun (WGS) entry which is preliminary data.</text>
</comment>
<evidence type="ECO:0000256" key="1">
    <source>
        <dbReference type="SAM" id="MobiDB-lite"/>
    </source>
</evidence>
<dbReference type="InterPro" id="IPR035892">
    <property type="entry name" value="C2_domain_sf"/>
</dbReference>
<sequence>MESIESTDWESIGSNQKESVGSNFADSYNSGVEENKRTDEDDHKIFLLLTIFHAQGIDRPKSNTARIYKVESWVEGIRFLCMTPEVFGLPDPKWDWQFCIPLENPKDCKFLHLEVIRTYPKTDPGTSTGEALVGKIQLALPTLSTKIEGLFGLMRPEGPYYKAEGHIYLSMQLIKFQYMPNQLG</sequence>
<evidence type="ECO:0008006" key="4">
    <source>
        <dbReference type="Google" id="ProtNLM"/>
    </source>
</evidence>
<evidence type="ECO:0000313" key="2">
    <source>
        <dbReference type="EMBL" id="OAY38474.1"/>
    </source>
</evidence>
<evidence type="ECO:0000313" key="3">
    <source>
        <dbReference type="Proteomes" id="UP000091857"/>
    </source>
</evidence>
<reference evidence="3" key="1">
    <citation type="journal article" date="2016" name="Nat. Biotechnol.">
        <title>Sequencing wild and cultivated cassava and related species reveals extensive interspecific hybridization and genetic diversity.</title>
        <authorList>
            <person name="Bredeson J.V."/>
            <person name="Lyons J.B."/>
            <person name="Prochnik S.E."/>
            <person name="Wu G.A."/>
            <person name="Ha C.M."/>
            <person name="Edsinger-Gonzales E."/>
            <person name="Grimwood J."/>
            <person name="Schmutz J."/>
            <person name="Rabbi I.Y."/>
            <person name="Egesi C."/>
            <person name="Nauluvula P."/>
            <person name="Lebot V."/>
            <person name="Ndunguru J."/>
            <person name="Mkamilo G."/>
            <person name="Bart R.S."/>
            <person name="Setter T.L."/>
            <person name="Gleadow R.M."/>
            <person name="Kulakow P."/>
            <person name="Ferguson M.E."/>
            <person name="Rounsley S."/>
            <person name="Rokhsar D.S."/>
        </authorList>
    </citation>
    <scope>NUCLEOTIDE SEQUENCE [LARGE SCALE GENOMIC DNA]</scope>
    <source>
        <strain evidence="3">cv. AM560-2</strain>
    </source>
</reference>
<feature type="region of interest" description="Disordered" evidence="1">
    <location>
        <begin position="1"/>
        <end position="36"/>
    </location>
</feature>
<dbReference type="PANTHER" id="PTHR38365:SF4">
    <property type="entry name" value="C2 DOMAIN-CONTAINING PROTEIN"/>
    <property type="match status" value="1"/>
</dbReference>
<dbReference type="Proteomes" id="UP000091857">
    <property type="component" value="Chromosome 10"/>
</dbReference>
<gene>
    <name evidence="2" type="ORF">MANES_10G017300v8</name>
</gene>
<dbReference type="Gramene" id="Manes.10G017300.1.v8.1">
    <property type="protein sequence ID" value="Manes.10G017300.1.v8.1.CDS.1"/>
    <property type="gene ID" value="Manes.10G017300.v8.1"/>
</dbReference>
<organism evidence="2 3">
    <name type="scientific">Manihot esculenta</name>
    <name type="common">Cassava</name>
    <name type="synonym">Jatropha manihot</name>
    <dbReference type="NCBI Taxonomy" id="3983"/>
    <lineage>
        <taxon>Eukaryota</taxon>
        <taxon>Viridiplantae</taxon>
        <taxon>Streptophyta</taxon>
        <taxon>Embryophyta</taxon>
        <taxon>Tracheophyta</taxon>
        <taxon>Spermatophyta</taxon>
        <taxon>Magnoliopsida</taxon>
        <taxon>eudicotyledons</taxon>
        <taxon>Gunneridae</taxon>
        <taxon>Pentapetalae</taxon>
        <taxon>rosids</taxon>
        <taxon>fabids</taxon>
        <taxon>Malpighiales</taxon>
        <taxon>Euphorbiaceae</taxon>
        <taxon>Crotonoideae</taxon>
        <taxon>Manihoteae</taxon>
        <taxon>Manihot</taxon>
    </lineage>
</organism>
<proteinExistence type="predicted"/>
<dbReference type="AlphaFoldDB" id="A0A2C9V2G4"/>
<dbReference type="EMBL" id="CM004396">
    <property type="protein sequence ID" value="OAY38474.1"/>
    <property type="molecule type" value="Genomic_DNA"/>
</dbReference>
<keyword evidence="3" id="KW-1185">Reference proteome</keyword>
<protein>
    <recommendedName>
        <fullName evidence="4">C2 domain-containing protein</fullName>
    </recommendedName>
</protein>
<accession>A0A2C9V2G4</accession>
<name>A0A2C9V2G4_MANES</name>